<dbReference type="SUPFAM" id="SSF49562">
    <property type="entry name" value="C2 domain (Calcium/lipid-binding domain, CaLB)"/>
    <property type="match status" value="1"/>
</dbReference>
<keyword evidence="4" id="KW-1185">Reference proteome</keyword>
<evidence type="ECO:0000256" key="1">
    <source>
        <dbReference type="SAM" id="MobiDB-lite"/>
    </source>
</evidence>
<accession>A0A9W6BM19</accession>
<name>A0A9W6BM19_9CHLO</name>
<evidence type="ECO:0000313" key="4">
    <source>
        <dbReference type="Proteomes" id="UP001165080"/>
    </source>
</evidence>
<dbReference type="SMART" id="SM00239">
    <property type="entry name" value="C2"/>
    <property type="match status" value="1"/>
</dbReference>
<feature type="compositionally biased region" description="Low complexity" evidence="1">
    <location>
        <begin position="132"/>
        <end position="156"/>
    </location>
</feature>
<dbReference type="PANTHER" id="PTHR47052">
    <property type="entry name" value="CONSERVED SERINE PROLINE-RICH PROTEIN (AFU_ORTHOLOGUE AFUA_2G01790)"/>
    <property type="match status" value="1"/>
</dbReference>
<feature type="region of interest" description="Disordered" evidence="1">
    <location>
        <begin position="332"/>
        <end position="432"/>
    </location>
</feature>
<dbReference type="InterPro" id="IPR035892">
    <property type="entry name" value="C2_domain_sf"/>
</dbReference>
<dbReference type="AlphaFoldDB" id="A0A9W6BM19"/>
<feature type="compositionally biased region" description="Pro residues" evidence="1">
    <location>
        <begin position="371"/>
        <end position="392"/>
    </location>
</feature>
<dbReference type="Proteomes" id="UP001165080">
    <property type="component" value="Unassembled WGS sequence"/>
</dbReference>
<feature type="region of interest" description="Disordered" evidence="1">
    <location>
        <begin position="128"/>
        <end position="318"/>
    </location>
</feature>
<dbReference type="PROSITE" id="PS50004">
    <property type="entry name" value="C2"/>
    <property type="match status" value="1"/>
</dbReference>
<gene>
    <name evidence="3" type="primary">PLEST001724</name>
    <name evidence="3" type="ORF">PLESTB_000839700</name>
</gene>
<dbReference type="InterPro" id="IPR052981">
    <property type="entry name" value="Ingression_C2_domain"/>
</dbReference>
<reference evidence="3 4" key="1">
    <citation type="journal article" date="2023" name="Commun. Biol.">
        <title>Reorganization of the ancestral sex-determining regions during the evolution of trioecy in Pleodorina starrii.</title>
        <authorList>
            <person name="Takahashi K."/>
            <person name="Suzuki S."/>
            <person name="Kawai-Toyooka H."/>
            <person name="Yamamoto K."/>
            <person name="Hamaji T."/>
            <person name="Ootsuki R."/>
            <person name="Yamaguchi H."/>
            <person name="Kawachi M."/>
            <person name="Higashiyama T."/>
            <person name="Nozaki H."/>
        </authorList>
    </citation>
    <scope>NUCLEOTIDE SEQUENCE [LARGE SCALE GENOMIC DNA]</scope>
    <source>
        <strain evidence="3 4">NIES-4479</strain>
    </source>
</reference>
<dbReference type="CDD" id="cd00030">
    <property type="entry name" value="C2"/>
    <property type="match status" value="1"/>
</dbReference>
<feature type="region of interest" description="Disordered" evidence="1">
    <location>
        <begin position="463"/>
        <end position="590"/>
    </location>
</feature>
<feature type="compositionally biased region" description="Low complexity" evidence="1">
    <location>
        <begin position="354"/>
        <end position="370"/>
    </location>
</feature>
<protein>
    <recommendedName>
        <fullName evidence="2">C2 domain-containing protein</fullName>
    </recommendedName>
</protein>
<feature type="domain" description="C2" evidence="2">
    <location>
        <begin position="1"/>
        <end position="107"/>
    </location>
</feature>
<feature type="compositionally biased region" description="Low complexity" evidence="1">
    <location>
        <begin position="289"/>
        <end position="300"/>
    </location>
</feature>
<evidence type="ECO:0000259" key="2">
    <source>
        <dbReference type="PROSITE" id="PS50004"/>
    </source>
</evidence>
<feature type="compositionally biased region" description="Low complexity" evidence="1">
    <location>
        <begin position="483"/>
        <end position="499"/>
    </location>
</feature>
<dbReference type="EMBL" id="BRXU01000009">
    <property type="protein sequence ID" value="GLC54250.1"/>
    <property type="molecule type" value="Genomic_DNA"/>
</dbReference>
<sequence length="590" mass="59128">MSLQAGQLQCTVEFAKGLVDKEWFGKQDPYAILELGGQTYKTKTHRDGGTAPVWNETFVIIVNAETELSVTVKDENWGKDKLLGVASVSLATVRTHGEDRVHAPLWLSNHKQKGFVSLVLRFTPAGAPPPAAAGAAPSPAASTSPAFPQQQPPLQQGAVRPTFLPGYGVFPAPARPEPRDKQRPPSRGVAPGTVFGHPATSTGTPSPYCSHPQPATAQPAGHRCSRPKGARSDGDADAGRSGSAAASPGLQVHGAAGATSSPAAVPSGCPDLRTLRIGGDAGAGGQGAPAGPSGQAVPVATAAGSAQRGAERTTGQAHGSAFVAIRLREGGQKTPPAAAASQAAAGLDRSQGQAAAESPSHAASHALSGPPAGPAPQYPPSDGAPPPPPPPQQQCSQQHEAAQARGLQSPPTAVPQYGADYGAVPQHPPQCGAPAAVYGAPAPYGAPPGAYGQQYVFGVPYGVPGTAPSQGQGPLLAWPPQPSASAPSYPPKGTGAPVGAAPPPGCGYPPQQPAASPSGQPVAYGGCSGLAGYPPPPGYPSSPYGYPPAGCPASNFPGAPPPGGTYAEEDRLARHALPRFGTGKASPKRR</sequence>
<organism evidence="3 4">
    <name type="scientific">Pleodorina starrii</name>
    <dbReference type="NCBI Taxonomy" id="330485"/>
    <lineage>
        <taxon>Eukaryota</taxon>
        <taxon>Viridiplantae</taxon>
        <taxon>Chlorophyta</taxon>
        <taxon>core chlorophytes</taxon>
        <taxon>Chlorophyceae</taxon>
        <taxon>CS clade</taxon>
        <taxon>Chlamydomonadales</taxon>
        <taxon>Volvocaceae</taxon>
        <taxon>Pleodorina</taxon>
    </lineage>
</organism>
<feature type="compositionally biased region" description="Pro residues" evidence="1">
    <location>
        <begin position="500"/>
        <end position="512"/>
    </location>
</feature>
<comment type="caution">
    <text evidence="3">The sequence shown here is derived from an EMBL/GenBank/DDBJ whole genome shotgun (WGS) entry which is preliminary data.</text>
</comment>
<evidence type="ECO:0000313" key="3">
    <source>
        <dbReference type="EMBL" id="GLC54250.1"/>
    </source>
</evidence>
<feature type="compositionally biased region" description="Low complexity" evidence="1">
    <location>
        <begin position="393"/>
        <end position="404"/>
    </location>
</feature>
<dbReference type="Gene3D" id="2.60.40.150">
    <property type="entry name" value="C2 domain"/>
    <property type="match status" value="1"/>
</dbReference>
<dbReference type="InterPro" id="IPR000008">
    <property type="entry name" value="C2_dom"/>
</dbReference>
<feature type="compositionally biased region" description="Pro residues" evidence="1">
    <location>
        <begin position="533"/>
        <end position="550"/>
    </location>
</feature>
<feature type="compositionally biased region" description="Gly residues" evidence="1">
    <location>
        <begin position="279"/>
        <end position="288"/>
    </location>
</feature>
<dbReference type="Pfam" id="PF00168">
    <property type="entry name" value="C2"/>
    <property type="match status" value="1"/>
</dbReference>
<proteinExistence type="predicted"/>
<dbReference type="PANTHER" id="PTHR47052:SF3">
    <property type="entry name" value="INGRESSION PROTEIN 1"/>
    <property type="match status" value="1"/>
</dbReference>